<reference evidence="2" key="1">
    <citation type="submission" date="2020-02" db="EMBL/GenBank/DDBJ databases">
        <authorList>
            <person name="Meier V. D."/>
        </authorList>
    </citation>
    <scope>NUCLEOTIDE SEQUENCE</scope>
    <source>
        <strain evidence="2">AVDCRST_MAG08</strain>
    </source>
</reference>
<accession>A0A6J4IJF7</accession>
<feature type="region of interest" description="Disordered" evidence="1">
    <location>
        <begin position="1"/>
        <end position="20"/>
    </location>
</feature>
<proteinExistence type="predicted"/>
<dbReference type="AlphaFoldDB" id="A0A6J4IJF7"/>
<name>A0A6J4IJF7_9PROT</name>
<dbReference type="EMBL" id="CADCTG010000178">
    <property type="protein sequence ID" value="CAA9254482.1"/>
    <property type="molecule type" value="Genomic_DNA"/>
</dbReference>
<evidence type="ECO:0000313" key="2">
    <source>
        <dbReference type="EMBL" id="CAA9254482.1"/>
    </source>
</evidence>
<protein>
    <submittedName>
        <fullName evidence="2">Uncharacterized protein</fullName>
    </submittedName>
</protein>
<gene>
    <name evidence="2" type="ORF">AVDCRST_MAG08-2281</name>
</gene>
<evidence type="ECO:0000256" key="1">
    <source>
        <dbReference type="SAM" id="MobiDB-lite"/>
    </source>
</evidence>
<feature type="compositionally biased region" description="Low complexity" evidence="1">
    <location>
        <begin position="7"/>
        <end position="18"/>
    </location>
</feature>
<organism evidence="2">
    <name type="scientific">uncultured Acetobacteraceae bacterium</name>
    <dbReference type="NCBI Taxonomy" id="169975"/>
    <lineage>
        <taxon>Bacteria</taxon>
        <taxon>Pseudomonadati</taxon>
        <taxon>Pseudomonadota</taxon>
        <taxon>Alphaproteobacteria</taxon>
        <taxon>Acetobacterales</taxon>
        <taxon>Acetobacteraceae</taxon>
        <taxon>environmental samples</taxon>
    </lineage>
</organism>
<sequence>MSVTVPDTAADTSAESASVTRRPWPRLAFSLGGNVFELRGPTLFLRLARMEVYVHTAEVSDWWTLREPGCFEAAMGRIRVSASKATAAHEP</sequence>